<name>A0A4Z0YDX0_9PEZI</name>
<dbReference type="GO" id="GO:0016020">
    <property type="term" value="C:membrane"/>
    <property type="evidence" value="ECO:0007669"/>
    <property type="project" value="UniProtKB-SubCell"/>
</dbReference>
<evidence type="ECO:0000256" key="4">
    <source>
        <dbReference type="ARBA" id="ARBA00023136"/>
    </source>
</evidence>
<evidence type="ECO:0000256" key="5">
    <source>
        <dbReference type="ARBA" id="ARBA00038359"/>
    </source>
</evidence>
<feature type="compositionally biased region" description="Basic and acidic residues" evidence="6">
    <location>
        <begin position="357"/>
        <end position="367"/>
    </location>
</feature>
<comment type="subcellular location">
    <subcellularLocation>
        <location evidence="1">Membrane</location>
        <topology evidence="1">Multi-pass membrane protein</topology>
    </subcellularLocation>
</comment>
<feature type="transmembrane region" description="Helical" evidence="7">
    <location>
        <begin position="127"/>
        <end position="146"/>
    </location>
</feature>
<comment type="similarity">
    <text evidence="5">Belongs to the SAT4 family.</text>
</comment>
<dbReference type="PANTHER" id="PTHR33048:SF110">
    <property type="entry name" value="UBID FAMILY DECARBOXYLASE"/>
    <property type="match status" value="1"/>
</dbReference>
<keyword evidence="2 7" id="KW-0812">Transmembrane</keyword>
<evidence type="ECO:0000256" key="1">
    <source>
        <dbReference type="ARBA" id="ARBA00004141"/>
    </source>
</evidence>
<feature type="transmembrane region" description="Helical" evidence="7">
    <location>
        <begin position="12"/>
        <end position="30"/>
    </location>
</feature>
<dbReference type="EMBL" id="SKBN01000173">
    <property type="protein sequence ID" value="TGJ81337.1"/>
    <property type="molecule type" value="Genomic_DNA"/>
</dbReference>
<keyword evidence="3 7" id="KW-1133">Transmembrane helix</keyword>
<feature type="transmembrane region" description="Helical" evidence="7">
    <location>
        <begin position="42"/>
        <end position="61"/>
    </location>
</feature>
<dbReference type="PANTHER" id="PTHR33048">
    <property type="entry name" value="PTH11-LIKE INTEGRAL MEMBRANE PROTEIN (AFU_ORTHOLOGUE AFUA_5G11245)"/>
    <property type="match status" value="1"/>
</dbReference>
<evidence type="ECO:0000256" key="3">
    <source>
        <dbReference type="ARBA" id="ARBA00022989"/>
    </source>
</evidence>
<dbReference type="AlphaFoldDB" id="A0A4Z0YDX0"/>
<dbReference type="InterPro" id="IPR052337">
    <property type="entry name" value="SAT4-like"/>
</dbReference>
<evidence type="ECO:0000313" key="10">
    <source>
        <dbReference type="Proteomes" id="UP000297716"/>
    </source>
</evidence>
<gene>
    <name evidence="9" type="ORF">E0Z10_g7425</name>
</gene>
<organism evidence="9 10">
    <name type="scientific">Xylaria hypoxylon</name>
    <dbReference type="NCBI Taxonomy" id="37992"/>
    <lineage>
        <taxon>Eukaryota</taxon>
        <taxon>Fungi</taxon>
        <taxon>Dikarya</taxon>
        <taxon>Ascomycota</taxon>
        <taxon>Pezizomycotina</taxon>
        <taxon>Sordariomycetes</taxon>
        <taxon>Xylariomycetidae</taxon>
        <taxon>Xylariales</taxon>
        <taxon>Xylariaceae</taxon>
        <taxon>Xylaria</taxon>
    </lineage>
</organism>
<keyword evidence="4 7" id="KW-0472">Membrane</keyword>
<dbReference type="Proteomes" id="UP000297716">
    <property type="component" value="Unassembled WGS sequence"/>
</dbReference>
<evidence type="ECO:0000256" key="6">
    <source>
        <dbReference type="SAM" id="MobiDB-lite"/>
    </source>
</evidence>
<dbReference type="OrthoDB" id="3903189at2759"/>
<proteinExistence type="inferred from homology"/>
<feature type="transmembrane region" description="Helical" evidence="7">
    <location>
        <begin position="246"/>
        <end position="264"/>
    </location>
</feature>
<evidence type="ECO:0000256" key="2">
    <source>
        <dbReference type="ARBA" id="ARBA00022692"/>
    </source>
</evidence>
<feature type="domain" description="Rhodopsin" evidence="8">
    <location>
        <begin position="23"/>
        <end position="260"/>
    </location>
</feature>
<feature type="transmembrane region" description="Helical" evidence="7">
    <location>
        <begin position="204"/>
        <end position="226"/>
    </location>
</feature>
<protein>
    <recommendedName>
        <fullName evidence="8">Rhodopsin domain-containing protein</fullName>
    </recommendedName>
</protein>
<sequence length="367" mass="40590">MAASLIVESVIWFAFTVLVAVARIVSRKILLGSFKKFQADDVLMLLAVATDTALIVGMNVLSTKNSNLIDPDNPPTLTPADIVERTYGSKLVLLVEQMQIITIWLVKACLLLMYSRLTKTQKLCVKLVAGYSVVGFIVMEILYFGVWCRPFSEYWAVPPNSIQCSAATNHLITNAVLNISSDVFIILIPMPIFIAINIAKKKKIVLCGVFALGFFTIGAAIANKVYSFTEPFGSSWSYWYIRESSTALIVANIPFLWTTVRFAFRLTTSHGAPTSNKTDGPTGLAAAYGHNTGGVNHNTIISRGSMGMDFATDFKPLDSQEDIKYYNDSVPLKIYRRQEVSITTEITEEGSSTHTRPSRDHVTFNIE</sequence>
<dbReference type="STRING" id="37992.A0A4Z0YDX0"/>
<keyword evidence="10" id="KW-1185">Reference proteome</keyword>
<dbReference type="InterPro" id="IPR049326">
    <property type="entry name" value="Rhodopsin_dom_fungi"/>
</dbReference>
<dbReference type="Pfam" id="PF20684">
    <property type="entry name" value="Fung_rhodopsin"/>
    <property type="match status" value="1"/>
</dbReference>
<accession>A0A4Z0YDX0</accession>
<reference evidence="9 10" key="1">
    <citation type="submission" date="2019-03" db="EMBL/GenBank/DDBJ databases">
        <title>Draft genome sequence of Xylaria hypoxylon DSM 108379, a ubiquitous saprotrophic-parasitic fungi on hardwood.</title>
        <authorList>
            <person name="Buettner E."/>
            <person name="Leonhardt S."/>
            <person name="Gebauer A.M."/>
            <person name="Liers C."/>
            <person name="Hofrichter M."/>
            <person name="Kellner H."/>
        </authorList>
    </citation>
    <scope>NUCLEOTIDE SEQUENCE [LARGE SCALE GENOMIC DNA]</scope>
    <source>
        <strain evidence="9 10">DSM 108379</strain>
    </source>
</reference>
<feature type="region of interest" description="Disordered" evidence="6">
    <location>
        <begin position="347"/>
        <end position="367"/>
    </location>
</feature>
<feature type="transmembrane region" description="Helical" evidence="7">
    <location>
        <begin position="175"/>
        <end position="197"/>
    </location>
</feature>
<evidence type="ECO:0000313" key="9">
    <source>
        <dbReference type="EMBL" id="TGJ81337.1"/>
    </source>
</evidence>
<evidence type="ECO:0000256" key="7">
    <source>
        <dbReference type="SAM" id="Phobius"/>
    </source>
</evidence>
<evidence type="ECO:0000259" key="8">
    <source>
        <dbReference type="Pfam" id="PF20684"/>
    </source>
</evidence>
<comment type="caution">
    <text evidence="9">The sequence shown here is derived from an EMBL/GenBank/DDBJ whole genome shotgun (WGS) entry which is preliminary data.</text>
</comment>